<evidence type="ECO:0000313" key="3">
    <source>
        <dbReference type="Proteomes" id="UP000712600"/>
    </source>
</evidence>
<accession>A0A8S9P888</accession>
<gene>
    <name evidence="2" type="ORF">F2Q69_00000632</name>
</gene>
<name>A0A8S9P888_BRACR</name>
<evidence type="ECO:0000256" key="1">
    <source>
        <dbReference type="SAM" id="MobiDB-lite"/>
    </source>
</evidence>
<dbReference type="AlphaFoldDB" id="A0A8S9P888"/>
<feature type="compositionally biased region" description="Basic and acidic residues" evidence="1">
    <location>
        <begin position="164"/>
        <end position="175"/>
    </location>
</feature>
<reference evidence="2" key="1">
    <citation type="submission" date="2019-12" db="EMBL/GenBank/DDBJ databases">
        <title>Genome sequencing and annotation of Brassica cretica.</title>
        <authorList>
            <person name="Studholme D.J."/>
            <person name="Sarris P."/>
        </authorList>
    </citation>
    <scope>NUCLEOTIDE SEQUENCE</scope>
    <source>
        <strain evidence="2">PFS-109/04</strain>
        <tissue evidence="2">Leaf</tissue>
    </source>
</reference>
<evidence type="ECO:0000313" key="2">
    <source>
        <dbReference type="EMBL" id="KAF3513814.1"/>
    </source>
</evidence>
<proteinExistence type="predicted"/>
<organism evidence="2 3">
    <name type="scientific">Brassica cretica</name>
    <name type="common">Mustard</name>
    <dbReference type="NCBI Taxonomy" id="69181"/>
    <lineage>
        <taxon>Eukaryota</taxon>
        <taxon>Viridiplantae</taxon>
        <taxon>Streptophyta</taxon>
        <taxon>Embryophyta</taxon>
        <taxon>Tracheophyta</taxon>
        <taxon>Spermatophyta</taxon>
        <taxon>Magnoliopsida</taxon>
        <taxon>eudicotyledons</taxon>
        <taxon>Gunneridae</taxon>
        <taxon>Pentapetalae</taxon>
        <taxon>rosids</taxon>
        <taxon>malvids</taxon>
        <taxon>Brassicales</taxon>
        <taxon>Brassicaceae</taxon>
        <taxon>Brassiceae</taxon>
        <taxon>Brassica</taxon>
    </lineage>
</organism>
<protein>
    <submittedName>
        <fullName evidence="2">Uncharacterized protein</fullName>
    </submittedName>
</protein>
<feature type="region of interest" description="Disordered" evidence="1">
    <location>
        <begin position="116"/>
        <end position="175"/>
    </location>
</feature>
<sequence>MYGFPSGAWTTNRHPAGVHGGLGGTFVPNAPTHYNTTTWPPQETMITYWDNLMSSRYALELKRIYGVPGSEHTGYPYATLNIGSPNTPIGPPIMFLSNESSTASSVRATRRDEFGESSAMGAKGGSHANAAELVSPRNYEVESTSVQLTPVRGNEQAADVTPVKSEEGNDEKGKN</sequence>
<comment type="caution">
    <text evidence="2">The sequence shown here is derived from an EMBL/GenBank/DDBJ whole genome shotgun (WGS) entry which is preliminary data.</text>
</comment>
<dbReference type="Proteomes" id="UP000712600">
    <property type="component" value="Unassembled WGS sequence"/>
</dbReference>
<dbReference type="EMBL" id="QGKX02001521">
    <property type="protein sequence ID" value="KAF3513814.1"/>
    <property type="molecule type" value="Genomic_DNA"/>
</dbReference>